<dbReference type="Gene3D" id="3.90.79.10">
    <property type="entry name" value="Nucleoside Triphosphate Pyrophosphohydrolase"/>
    <property type="match status" value="1"/>
</dbReference>
<accession>A0A3B1DD38</accession>
<name>A0A3B1DD38_9ZZZZ</name>
<gene>
    <name evidence="5" type="ORF">MNBD_PLANCTO03-256</name>
</gene>
<feature type="region of interest" description="Disordered" evidence="3">
    <location>
        <begin position="138"/>
        <end position="157"/>
    </location>
</feature>
<dbReference type="PROSITE" id="PS51462">
    <property type="entry name" value="NUDIX"/>
    <property type="match status" value="1"/>
</dbReference>
<dbReference type="GO" id="GO:0016787">
    <property type="term" value="F:hydrolase activity"/>
    <property type="evidence" value="ECO:0007669"/>
    <property type="project" value="UniProtKB-KW"/>
</dbReference>
<reference evidence="5" key="1">
    <citation type="submission" date="2018-06" db="EMBL/GenBank/DDBJ databases">
        <authorList>
            <person name="Zhirakovskaya E."/>
        </authorList>
    </citation>
    <scope>NUCLEOTIDE SEQUENCE</scope>
</reference>
<dbReference type="EMBL" id="UOGK01000359">
    <property type="protein sequence ID" value="VAX40239.1"/>
    <property type="molecule type" value="Genomic_DNA"/>
</dbReference>
<sequence>MPKAAPKDIEFIARGLATNRSRLLVCRNRKHGYCYLPGGHIDPGERAAEALAREFLEETGLTIAVGPFLLASENIFAQRNKPKHEFTALFHVEHADGPWPDPVPSLEDKLAFEWIELAALPESGLLPPTTLAWLMAGGPDQPTNSHEATWISDRQND</sequence>
<dbReference type="InterPro" id="IPR000086">
    <property type="entry name" value="NUDIX_hydrolase_dom"/>
</dbReference>
<evidence type="ECO:0000256" key="3">
    <source>
        <dbReference type="SAM" id="MobiDB-lite"/>
    </source>
</evidence>
<protein>
    <recommendedName>
        <fullName evidence="4">Nudix hydrolase domain-containing protein</fullName>
    </recommendedName>
</protein>
<dbReference type="AlphaFoldDB" id="A0A3B1DD38"/>
<evidence type="ECO:0000313" key="5">
    <source>
        <dbReference type="EMBL" id="VAX40239.1"/>
    </source>
</evidence>
<dbReference type="PRINTS" id="PR00502">
    <property type="entry name" value="NUDIXFAMILY"/>
</dbReference>
<dbReference type="InterPro" id="IPR015797">
    <property type="entry name" value="NUDIX_hydrolase-like_dom_sf"/>
</dbReference>
<dbReference type="Pfam" id="PF00293">
    <property type="entry name" value="NUDIX"/>
    <property type="match status" value="1"/>
</dbReference>
<dbReference type="PROSITE" id="PS00893">
    <property type="entry name" value="NUDIX_BOX"/>
    <property type="match status" value="1"/>
</dbReference>
<evidence type="ECO:0000259" key="4">
    <source>
        <dbReference type="PROSITE" id="PS51462"/>
    </source>
</evidence>
<evidence type="ECO:0000256" key="1">
    <source>
        <dbReference type="ARBA" id="ARBA00001946"/>
    </source>
</evidence>
<keyword evidence="2" id="KW-0378">Hydrolase</keyword>
<dbReference type="InterPro" id="IPR020476">
    <property type="entry name" value="Nudix_hydrolase"/>
</dbReference>
<evidence type="ECO:0000256" key="2">
    <source>
        <dbReference type="ARBA" id="ARBA00022801"/>
    </source>
</evidence>
<feature type="domain" description="Nudix hydrolase" evidence="4">
    <location>
        <begin position="2"/>
        <end position="139"/>
    </location>
</feature>
<dbReference type="SUPFAM" id="SSF55811">
    <property type="entry name" value="Nudix"/>
    <property type="match status" value="1"/>
</dbReference>
<comment type="cofactor">
    <cofactor evidence="1">
        <name>Mg(2+)</name>
        <dbReference type="ChEBI" id="CHEBI:18420"/>
    </cofactor>
</comment>
<dbReference type="PANTHER" id="PTHR43046:SF14">
    <property type="entry name" value="MUTT_NUDIX FAMILY PROTEIN"/>
    <property type="match status" value="1"/>
</dbReference>
<proteinExistence type="predicted"/>
<organism evidence="5">
    <name type="scientific">hydrothermal vent metagenome</name>
    <dbReference type="NCBI Taxonomy" id="652676"/>
    <lineage>
        <taxon>unclassified sequences</taxon>
        <taxon>metagenomes</taxon>
        <taxon>ecological metagenomes</taxon>
    </lineage>
</organism>
<dbReference type="PANTHER" id="PTHR43046">
    <property type="entry name" value="GDP-MANNOSE MANNOSYL HYDROLASE"/>
    <property type="match status" value="1"/>
</dbReference>
<dbReference type="InterPro" id="IPR020084">
    <property type="entry name" value="NUDIX_hydrolase_CS"/>
</dbReference>